<dbReference type="InterPro" id="IPR011604">
    <property type="entry name" value="PDDEXK-like_dom_sf"/>
</dbReference>
<dbReference type="Proteomes" id="UP000230790">
    <property type="component" value="Unassembled WGS sequence"/>
</dbReference>
<evidence type="ECO:0000313" key="2">
    <source>
        <dbReference type="Proteomes" id="UP000230790"/>
    </source>
</evidence>
<name>A0A2M8QA96_9CHLR</name>
<sequence>MSDDALLAPPDLVPARMVNEYAYCPRLAYLEWVQGDWADNADTADGRYNHRRVDYTAGQLSPPAPDPST</sequence>
<proteinExistence type="predicted"/>
<gene>
    <name evidence="1" type="ORF">CUN48_12430</name>
</gene>
<organism evidence="1 2">
    <name type="scientific">Candidatus Thermofonsia Clade 3 bacterium</name>
    <dbReference type="NCBI Taxonomy" id="2364212"/>
    <lineage>
        <taxon>Bacteria</taxon>
        <taxon>Bacillati</taxon>
        <taxon>Chloroflexota</taxon>
        <taxon>Candidatus Thermofontia</taxon>
        <taxon>Candidatus Thermofonsia Clade 3</taxon>
    </lineage>
</organism>
<dbReference type="AlphaFoldDB" id="A0A2M8QA96"/>
<dbReference type="Gene3D" id="3.90.320.10">
    <property type="match status" value="1"/>
</dbReference>
<dbReference type="EMBL" id="PGTN01000107">
    <property type="protein sequence ID" value="PJF46702.1"/>
    <property type="molecule type" value="Genomic_DNA"/>
</dbReference>
<feature type="non-terminal residue" evidence="1">
    <location>
        <position position="69"/>
    </location>
</feature>
<comment type="caution">
    <text evidence="1">The sequence shown here is derived from an EMBL/GenBank/DDBJ whole genome shotgun (WGS) entry which is preliminary data.</text>
</comment>
<reference evidence="1 2" key="1">
    <citation type="submission" date="2017-11" db="EMBL/GenBank/DDBJ databases">
        <title>Evolution of Phototrophy in the Chloroflexi Phylum Driven by Horizontal Gene Transfer.</title>
        <authorList>
            <person name="Ward L.M."/>
            <person name="Hemp J."/>
            <person name="Shih P.M."/>
            <person name="Mcglynn S.E."/>
            <person name="Fischer W."/>
        </authorList>
    </citation>
    <scope>NUCLEOTIDE SEQUENCE [LARGE SCALE GENOMIC DNA]</scope>
    <source>
        <strain evidence="1">JP3_7</strain>
    </source>
</reference>
<evidence type="ECO:0000313" key="1">
    <source>
        <dbReference type="EMBL" id="PJF46702.1"/>
    </source>
</evidence>
<protein>
    <recommendedName>
        <fullName evidence="3">CRISPR-associated protein Cas4</fullName>
    </recommendedName>
</protein>
<accession>A0A2M8QA96</accession>
<evidence type="ECO:0008006" key="3">
    <source>
        <dbReference type="Google" id="ProtNLM"/>
    </source>
</evidence>